<sequence length="285" mass="32142">MLSGFFYWQSHCRVVAYGVYQEACILTHSAYLFRRLGLAWLLLASIPSLLLLTQNQLFPLIDLHSHLARTLYWITMTGTAPYGVATVLFVLAIAYRLMPKALFMSLFLAISLSQVISLSVSHTLKSYFKEPRPNLVFLAKQALPTDEQLSLDAFYQLDKQGRSKTISTALDGLKVTEPEMRLDSRIHQHWEDEIGYSFPSGHTIFAVTLVLTASYYLLLAGLPSVVLVLLGWGFLMGLSRMLLGMHWPQDVLFSTFLAAFISSLSVFLVSKIRPLTQAFVNEPER</sequence>
<comment type="catalytic activity">
    <reaction evidence="3">
        <text>di-trans,octa-cis-undecaprenyl diphosphate + H2O = di-trans,octa-cis-undecaprenyl phosphate + phosphate + H(+)</text>
        <dbReference type="Rhea" id="RHEA:28094"/>
        <dbReference type="ChEBI" id="CHEBI:15377"/>
        <dbReference type="ChEBI" id="CHEBI:15378"/>
        <dbReference type="ChEBI" id="CHEBI:43474"/>
        <dbReference type="ChEBI" id="CHEBI:58405"/>
        <dbReference type="ChEBI" id="CHEBI:60392"/>
        <dbReference type="EC" id="3.6.1.27"/>
    </reaction>
</comment>
<feature type="transmembrane region" description="Helical" evidence="4">
    <location>
        <begin position="251"/>
        <end position="269"/>
    </location>
</feature>
<evidence type="ECO:0000256" key="2">
    <source>
        <dbReference type="ARBA" id="ARBA00032707"/>
    </source>
</evidence>
<dbReference type="PANTHER" id="PTHR14969">
    <property type="entry name" value="SPHINGOSINE-1-PHOSPHATE PHOSPHOHYDROLASE"/>
    <property type="match status" value="1"/>
</dbReference>
<feature type="transmembrane region" description="Helical" evidence="4">
    <location>
        <begin position="204"/>
        <end position="231"/>
    </location>
</feature>
<dbReference type="EC" id="3.6.1.27" evidence="1"/>
<evidence type="ECO:0000256" key="1">
    <source>
        <dbReference type="ARBA" id="ARBA00012374"/>
    </source>
</evidence>
<dbReference type="Pfam" id="PF01569">
    <property type="entry name" value="PAP2"/>
    <property type="match status" value="1"/>
</dbReference>
<evidence type="ECO:0000259" key="5">
    <source>
        <dbReference type="SMART" id="SM00014"/>
    </source>
</evidence>
<dbReference type="CDD" id="cd01610">
    <property type="entry name" value="PAP2_like"/>
    <property type="match status" value="1"/>
</dbReference>
<evidence type="ECO:0000256" key="4">
    <source>
        <dbReference type="SAM" id="Phobius"/>
    </source>
</evidence>
<protein>
    <recommendedName>
        <fullName evidence="1">undecaprenyl-diphosphate phosphatase</fullName>
        <ecNumber evidence="1">3.6.1.27</ecNumber>
    </recommendedName>
    <alternativeName>
        <fullName evidence="2">Undecaprenyl pyrophosphate phosphatase</fullName>
    </alternativeName>
</protein>
<organism evidence="6 7">
    <name type="scientific">Shewanella baltica (strain OS155 / ATCC BAA-1091)</name>
    <dbReference type="NCBI Taxonomy" id="325240"/>
    <lineage>
        <taxon>Bacteria</taxon>
        <taxon>Pseudomonadati</taxon>
        <taxon>Pseudomonadota</taxon>
        <taxon>Gammaproteobacteria</taxon>
        <taxon>Alteromonadales</taxon>
        <taxon>Shewanellaceae</taxon>
        <taxon>Shewanella</taxon>
    </lineage>
</organism>
<feature type="transmembrane region" description="Helical" evidence="4">
    <location>
        <begin position="70"/>
        <end position="95"/>
    </location>
</feature>
<feature type="transmembrane region" description="Helical" evidence="4">
    <location>
        <begin position="38"/>
        <end position="58"/>
    </location>
</feature>
<dbReference type="PANTHER" id="PTHR14969:SF54">
    <property type="entry name" value="PHOSPHATIDYLGLYCEROPHOSPHATASE B"/>
    <property type="match status" value="1"/>
</dbReference>
<evidence type="ECO:0000256" key="3">
    <source>
        <dbReference type="ARBA" id="ARBA00047594"/>
    </source>
</evidence>
<keyword evidence="6" id="KW-0378">Hydrolase</keyword>
<evidence type="ECO:0000313" key="7">
    <source>
        <dbReference type="Proteomes" id="UP000001557"/>
    </source>
</evidence>
<name>A3D9S3_SHEB5</name>
<proteinExistence type="predicted"/>
<dbReference type="AlphaFoldDB" id="A3D9S3"/>
<dbReference type="Gene3D" id="1.20.144.10">
    <property type="entry name" value="Phosphatidic acid phosphatase type 2/haloperoxidase"/>
    <property type="match status" value="1"/>
</dbReference>
<keyword evidence="4" id="KW-0812">Transmembrane</keyword>
<feature type="domain" description="Phosphatidic acid phosphatase type 2/haloperoxidase" evidence="5">
    <location>
        <begin position="106"/>
        <end position="266"/>
    </location>
</feature>
<dbReference type="STRING" id="325240.Sbal_4020"/>
<dbReference type="KEGG" id="sbl:Sbal_4020"/>
<keyword evidence="4" id="KW-1133">Transmembrane helix</keyword>
<dbReference type="InterPro" id="IPR000326">
    <property type="entry name" value="PAP2/HPO"/>
</dbReference>
<accession>A3D9S3</accession>
<dbReference type="EMBL" id="CP000563">
    <property type="protein sequence ID" value="ABN63486.1"/>
    <property type="molecule type" value="Genomic_DNA"/>
</dbReference>
<dbReference type="GO" id="GO:0050380">
    <property type="term" value="F:undecaprenyl-diphosphatase activity"/>
    <property type="evidence" value="ECO:0007669"/>
    <property type="project" value="UniProtKB-EC"/>
</dbReference>
<dbReference type="SMART" id="SM00014">
    <property type="entry name" value="acidPPc"/>
    <property type="match status" value="1"/>
</dbReference>
<dbReference type="GO" id="GO:0005886">
    <property type="term" value="C:plasma membrane"/>
    <property type="evidence" value="ECO:0007669"/>
    <property type="project" value="TreeGrafter"/>
</dbReference>
<keyword evidence="7" id="KW-1185">Reference proteome</keyword>
<dbReference type="InterPro" id="IPR036938">
    <property type="entry name" value="PAP2/HPO_sf"/>
</dbReference>
<reference evidence="6 7" key="1">
    <citation type="submission" date="2007-02" db="EMBL/GenBank/DDBJ databases">
        <title>Complete sequence of chromosome of Shewanella baltica OS155.</title>
        <authorList>
            <consortium name="US DOE Joint Genome Institute"/>
            <person name="Copeland A."/>
            <person name="Lucas S."/>
            <person name="Lapidus A."/>
            <person name="Barry K."/>
            <person name="Detter J.C."/>
            <person name="Glavina del Rio T."/>
            <person name="Hammon N."/>
            <person name="Israni S."/>
            <person name="Dalin E."/>
            <person name="Tice H."/>
            <person name="Pitluck S."/>
            <person name="Sims D.R."/>
            <person name="Brettin T."/>
            <person name="Bruce D."/>
            <person name="Han C."/>
            <person name="Tapia R."/>
            <person name="Brainard J."/>
            <person name="Schmutz J."/>
            <person name="Larimer F."/>
            <person name="Land M."/>
            <person name="Hauser L."/>
            <person name="Kyrpides N."/>
            <person name="Mikhailova N."/>
            <person name="Brettar I."/>
            <person name="Klappenbach J."/>
            <person name="Konstantinidis K."/>
            <person name="Rodrigues J."/>
            <person name="Tiedje J."/>
            <person name="Richardson P."/>
        </authorList>
    </citation>
    <scope>NUCLEOTIDE SEQUENCE [LARGE SCALE GENOMIC DNA]</scope>
    <source>
        <strain evidence="7">OS155 / ATCC BAA-1091</strain>
    </source>
</reference>
<dbReference type="HOGENOM" id="CLU_083863_0_0_6"/>
<gene>
    <name evidence="6" type="ordered locus">Sbal_4020</name>
</gene>
<dbReference type="SUPFAM" id="SSF48317">
    <property type="entry name" value="Acid phosphatase/Vanadium-dependent haloperoxidase"/>
    <property type="match status" value="1"/>
</dbReference>
<dbReference type="Proteomes" id="UP000001557">
    <property type="component" value="Chromosome"/>
</dbReference>
<evidence type="ECO:0000313" key="6">
    <source>
        <dbReference type="EMBL" id="ABN63486.1"/>
    </source>
</evidence>
<keyword evidence="4" id="KW-0472">Membrane</keyword>